<proteinExistence type="predicted"/>
<dbReference type="SUPFAM" id="SSF117396">
    <property type="entry name" value="TM1631-like"/>
    <property type="match status" value="1"/>
</dbReference>
<comment type="caution">
    <text evidence="2">The sequence shown here is derived from an EMBL/GenBank/DDBJ whole genome shotgun (WGS) entry which is preliminary data.</text>
</comment>
<evidence type="ECO:0000313" key="2">
    <source>
        <dbReference type="EMBL" id="MBB5398209.1"/>
    </source>
</evidence>
<dbReference type="Pfam" id="PF01904">
    <property type="entry name" value="DUF72"/>
    <property type="match status" value="1"/>
</dbReference>
<reference evidence="2 3" key="1">
    <citation type="submission" date="2020-08" db="EMBL/GenBank/DDBJ databases">
        <title>Genomic Encyclopedia of Type Strains, Phase IV (KMG-V): Genome sequencing to study the core and pangenomes of soil and plant-associated prokaryotes.</title>
        <authorList>
            <person name="Whitman W."/>
        </authorList>
    </citation>
    <scope>NUCLEOTIDE SEQUENCE [LARGE SCALE GENOMIC DNA]</scope>
    <source>
        <strain evidence="2 3">JPY162</strain>
    </source>
</reference>
<feature type="region of interest" description="Disordered" evidence="1">
    <location>
        <begin position="1"/>
        <end position="46"/>
    </location>
</feature>
<feature type="compositionally biased region" description="Basic and acidic residues" evidence="1">
    <location>
        <begin position="1"/>
        <end position="26"/>
    </location>
</feature>
<dbReference type="PANTHER" id="PTHR30348:SF4">
    <property type="entry name" value="DUF72 DOMAIN-CONTAINING PROTEIN"/>
    <property type="match status" value="1"/>
</dbReference>
<dbReference type="InterPro" id="IPR002763">
    <property type="entry name" value="DUF72"/>
</dbReference>
<gene>
    <name evidence="2" type="ORF">HDG41_000245</name>
</gene>
<organism evidence="2 3">
    <name type="scientific">Paraburkholderia youngii</name>
    <dbReference type="NCBI Taxonomy" id="2782701"/>
    <lineage>
        <taxon>Bacteria</taxon>
        <taxon>Pseudomonadati</taxon>
        <taxon>Pseudomonadota</taxon>
        <taxon>Betaproteobacteria</taxon>
        <taxon>Burkholderiales</taxon>
        <taxon>Burkholderiaceae</taxon>
        <taxon>Paraburkholderia</taxon>
    </lineage>
</organism>
<name>A0A7W8L0P3_9BURK</name>
<evidence type="ECO:0000313" key="3">
    <source>
        <dbReference type="Proteomes" id="UP000592820"/>
    </source>
</evidence>
<dbReference type="AlphaFoldDB" id="A0A7W8L0P3"/>
<evidence type="ECO:0000256" key="1">
    <source>
        <dbReference type="SAM" id="MobiDB-lite"/>
    </source>
</evidence>
<dbReference type="RefSeq" id="WP_184225059.1">
    <property type="nucleotide sequence ID" value="NZ_JACHDE010000001.1"/>
</dbReference>
<protein>
    <submittedName>
        <fullName evidence="2">Uncharacterized protein YecE (DUF72 family)</fullName>
    </submittedName>
</protein>
<dbReference type="Proteomes" id="UP000592820">
    <property type="component" value="Unassembled WGS sequence"/>
</dbReference>
<dbReference type="InterPro" id="IPR036520">
    <property type="entry name" value="UPF0759_sf"/>
</dbReference>
<dbReference type="PANTHER" id="PTHR30348">
    <property type="entry name" value="UNCHARACTERIZED PROTEIN YECE"/>
    <property type="match status" value="1"/>
</dbReference>
<dbReference type="Gene3D" id="3.20.20.410">
    <property type="entry name" value="Protein of unknown function UPF0759"/>
    <property type="match status" value="1"/>
</dbReference>
<accession>A0A7W8L0P3</accession>
<sequence length="307" mass="34240">MPAAKSAKESSKQSEKSGEERSDRPKATKKAPTKKSTEAPSKSASAARIRIGIGGWTYAPWRGPFYPEDLTQSRELEYASRHLTSIEINGTFYGLQKPASYEKWFQETPDDFVFSLKAPRYATNRKVLADAGDTIERFFASGVLLLKQKLGPINWQFAPTKKFDADDFESFLKLLPASIEGQKLRHAVEVRHDSFRTPEFIALARKYKVAVVLAADSEYPQIADITAPFVYARIMGTSDKQAKGYSTKELDAWAERVRQLAAGTTPDDLETCAEPPAKAAKRDVYLYVISGFKERNPAAAMALIKKL</sequence>
<dbReference type="EMBL" id="JACHDE010000001">
    <property type="protein sequence ID" value="MBB5398209.1"/>
    <property type="molecule type" value="Genomic_DNA"/>
</dbReference>